<protein>
    <submittedName>
        <fullName evidence="2">Uncharacterized protein</fullName>
    </submittedName>
</protein>
<dbReference type="Proteomes" id="UP000029725">
    <property type="component" value="Unassembled WGS sequence"/>
</dbReference>
<evidence type="ECO:0000256" key="1">
    <source>
        <dbReference type="SAM" id="MobiDB-lite"/>
    </source>
</evidence>
<gene>
    <name evidence="2" type="ORF">DI09_96p10</name>
</gene>
<dbReference type="AlphaFoldDB" id="A0A098VLL3"/>
<comment type="caution">
    <text evidence="2">The sequence shown here is derived from an EMBL/GenBank/DDBJ whole genome shotgun (WGS) entry which is preliminary data.</text>
</comment>
<proteinExistence type="predicted"/>
<name>A0A098VLL3_9MICR</name>
<dbReference type="RefSeq" id="XP_013236423.1">
    <property type="nucleotide sequence ID" value="XM_013380969.1"/>
</dbReference>
<dbReference type="GeneID" id="25261118"/>
<feature type="region of interest" description="Disordered" evidence="1">
    <location>
        <begin position="389"/>
        <end position="423"/>
    </location>
</feature>
<feature type="non-terminal residue" evidence="2">
    <location>
        <position position="423"/>
    </location>
</feature>
<feature type="compositionally biased region" description="Basic and acidic residues" evidence="1">
    <location>
        <begin position="394"/>
        <end position="423"/>
    </location>
</feature>
<dbReference type="VEuPathDB" id="MicrosporidiaDB:DI09_96p10"/>
<dbReference type="HOGENOM" id="CLU_649049_0_0_1"/>
<dbReference type="EMBL" id="JMKJ01000608">
    <property type="protein sequence ID" value="KGG49987.1"/>
    <property type="molecule type" value="Genomic_DNA"/>
</dbReference>
<keyword evidence="3" id="KW-1185">Reference proteome</keyword>
<sequence length="423" mass="48105">MDCHRKQMILHQIHELLNVSKKRELLIKLSAPFCNLLAADRPLVEYYACILFPSEKSHDFLLFFLLDICDSPVEAYSFFVSSSFFKLPLLEKDPSIIRRYLNRFILMRAVHSSLPKHLQRQKPSWREQYSVYSGTSNVFGDREALLGSTSTSRAVIENGSDDRRPFNANPLFSTPTVKDISINGFPLLPFNGETEPFRLHKRISLDMDSSLLCDTSIYNDSPINTQKNVANFYSGQAASCVNSCNSSIEVSQMDHIQEPSLISMNLDHNDKISYSDSEEEFWDALDIYACSWASNNEDKGPILEKKIHDIEPEKILDSQHVTGTVFANGSDFFPSNSIIKAAPIEKTGIQNGNGDDNIKDTLINGAFRHQAPEENDRLSNKIEPYLISTEEELDTHTEEELDTHTEEELDTHTEEELDTHTEE</sequence>
<evidence type="ECO:0000313" key="2">
    <source>
        <dbReference type="EMBL" id="KGG49987.1"/>
    </source>
</evidence>
<evidence type="ECO:0000313" key="3">
    <source>
        <dbReference type="Proteomes" id="UP000029725"/>
    </source>
</evidence>
<organism evidence="2 3">
    <name type="scientific">Mitosporidium daphniae</name>
    <dbReference type="NCBI Taxonomy" id="1485682"/>
    <lineage>
        <taxon>Eukaryota</taxon>
        <taxon>Fungi</taxon>
        <taxon>Fungi incertae sedis</taxon>
        <taxon>Microsporidia</taxon>
        <taxon>Mitosporidium</taxon>
    </lineage>
</organism>
<accession>A0A098VLL3</accession>
<reference evidence="2 3" key="1">
    <citation type="submission" date="2014-04" db="EMBL/GenBank/DDBJ databases">
        <title>A new species of microsporidia sheds light on the evolution of extreme parasitism.</title>
        <authorList>
            <person name="Haag K.L."/>
            <person name="James T.Y."/>
            <person name="Larsson R."/>
            <person name="Schaer T.M."/>
            <person name="Refardt D."/>
            <person name="Pombert J.-F."/>
            <person name="Ebert D."/>
        </authorList>
    </citation>
    <scope>NUCLEOTIDE SEQUENCE [LARGE SCALE GENOMIC DNA]</scope>
    <source>
        <strain evidence="2 3">UGP3</strain>
        <tissue evidence="2">Spores</tissue>
    </source>
</reference>